<dbReference type="Gene3D" id="3.10.180.10">
    <property type="entry name" value="2,3-Dihydroxybiphenyl 1,2-Dioxygenase, domain 1"/>
    <property type="match status" value="1"/>
</dbReference>
<dbReference type="PANTHER" id="PTHR39434">
    <property type="match status" value="1"/>
</dbReference>
<proteinExistence type="predicted"/>
<evidence type="ECO:0000313" key="2">
    <source>
        <dbReference type="EMBL" id="MQY23125.1"/>
    </source>
</evidence>
<dbReference type="PANTHER" id="PTHR39434:SF1">
    <property type="entry name" value="VOC DOMAIN-CONTAINING PROTEIN"/>
    <property type="match status" value="1"/>
</dbReference>
<dbReference type="InterPro" id="IPR037523">
    <property type="entry name" value="VOC_core"/>
</dbReference>
<feature type="domain" description="VOC" evidence="1">
    <location>
        <begin position="35"/>
        <end position="163"/>
    </location>
</feature>
<accession>A0A7K0DBF9</accession>
<comment type="caution">
    <text evidence="2">The sequence shown here is derived from an EMBL/GenBank/DDBJ whole genome shotgun (WGS) entry which is preliminary data.</text>
</comment>
<gene>
    <name evidence="2" type="ORF">NRB20_62520</name>
</gene>
<dbReference type="CDD" id="cd08357">
    <property type="entry name" value="VOC_like"/>
    <property type="match status" value="1"/>
</dbReference>
<dbReference type="PROSITE" id="PS51819">
    <property type="entry name" value="VOC"/>
    <property type="match status" value="1"/>
</dbReference>
<dbReference type="InterPro" id="IPR004360">
    <property type="entry name" value="Glyas_Fos-R_dOase_dom"/>
</dbReference>
<dbReference type="Pfam" id="PF00903">
    <property type="entry name" value="Glyoxalase"/>
    <property type="match status" value="1"/>
</dbReference>
<reference evidence="2 3" key="1">
    <citation type="submission" date="2019-10" db="EMBL/GenBank/DDBJ databases">
        <title>Nocardia macrotermitis sp. nov. and Nocardia aurantia sp. nov., isolated from the gut of fungus growing-termite Macrotermes natalensis.</title>
        <authorList>
            <person name="Benndorf R."/>
            <person name="Schwitalla J."/>
            <person name="Martin K."/>
            <person name="De Beer W."/>
            <person name="Kaster A.-K."/>
            <person name="Vollmers J."/>
            <person name="Poulsen M."/>
            <person name="Beemelmanns C."/>
        </authorList>
    </citation>
    <scope>NUCLEOTIDE SEQUENCE [LARGE SCALE GENOMIC DNA]</scope>
    <source>
        <strain evidence="2 3">RB20</strain>
    </source>
</reference>
<dbReference type="SUPFAM" id="SSF54593">
    <property type="entry name" value="Glyoxalase/Bleomycin resistance protein/Dihydroxybiphenyl dioxygenase"/>
    <property type="match status" value="1"/>
</dbReference>
<protein>
    <recommendedName>
        <fullName evidence="1">VOC domain-containing protein</fullName>
    </recommendedName>
</protein>
<keyword evidence="3" id="KW-1185">Reference proteome</keyword>
<dbReference type="Proteomes" id="UP000438448">
    <property type="component" value="Unassembled WGS sequence"/>
</dbReference>
<dbReference type="EMBL" id="WEGK01000017">
    <property type="protein sequence ID" value="MQY23125.1"/>
    <property type="molecule type" value="Genomic_DNA"/>
</dbReference>
<dbReference type="InterPro" id="IPR029068">
    <property type="entry name" value="Glyas_Bleomycin-R_OHBP_Dase"/>
</dbReference>
<organism evidence="2 3">
    <name type="scientific">Nocardia macrotermitis</name>
    <dbReference type="NCBI Taxonomy" id="2585198"/>
    <lineage>
        <taxon>Bacteria</taxon>
        <taxon>Bacillati</taxon>
        <taxon>Actinomycetota</taxon>
        <taxon>Actinomycetes</taxon>
        <taxon>Mycobacteriales</taxon>
        <taxon>Nocardiaceae</taxon>
        <taxon>Nocardia</taxon>
    </lineage>
</organism>
<dbReference type="AlphaFoldDB" id="A0A7K0DBF9"/>
<evidence type="ECO:0000259" key="1">
    <source>
        <dbReference type="PROSITE" id="PS51819"/>
    </source>
</evidence>
<name>A0A7K0DBF9_9NOCA</name>
<sequence length="172" mass="19295">MASDQRKSSGEHLTAHVERTKLHTMTAVEETNTLPPFHLAIPVVDIEAAREFYGNVLGFPRGRSDEKWTDWNVRGHQVVTHEVGGDPDAAVRGTNPVDGHQVPVPHFGLVLSVEEFGELADRLRAVDTKFVIEPYVRFKGEPGEQWTMFFLDPSGNALEFKAFRNIDQLFAV</sequence>
<evidence type="ECO:0000313" key="3">
    <source>
        <dbReference type="Proteomes" id="UP000438448"/>
    </source>
</evidence>